<dbReference type="Proteomes" id="UP000515121">
    <property type="component" value="Unplaced"/>
</dbReference>
<dbReference type="AlphaFoldDB" id="A0A6P6AM07"/>
<keyword evidence="2" id="KW-1185">Reference proteome</keyword>
<organism evidence="2 3">
    <name type="scientific">Durio zibethinus</name>
    <name type="common">Durian</name>
    <dbReference type="NCBI Taxonomy" id="66656"/>
    <lineage>
        <taxon>Eukaryota</taxon>
        <taxon>Viridiplantae</taxon>
        <taxon>Streptophyta</taxon>
        <taxon>Embryophyta</taxon>
        <taxon>Tracheophyta</taxon>
        <taxon>Spermatophyta</taxon>
        <taxon>Magnoliopsida</taxon>
        <taxon>eudicotyledons</taxon>
        <taxon>Gunneridae</taxon>
        <taxon>Pentapetalae</taxon>
        <taxon>rosids</taxon>
        <taxon>malvids</taxon>
        <taxon>Malvales</taxon>
        <taxon>Malvaceae</taxon>
        <taxon>Helicteroideae</taxon>
        <taxon>Durio</taxon>
    </lineage>
</organism>
<dbReference type="SUPFAM" id="SSF54197">
    <property type="entry name" value="HIT-like"/>
    <property type="match status" value="1"/>
</dbReference>
<protein>
    <submittedName>
        <fullName evidence="3">Transcription factor bHLH140-like</fullName>
    </submittedName>
</protein>
<name>A0A6P6AM07_DURZI</name>
<gene>
    <name evidence="3" type="primary">LOC111310664</name>
</gene>
<dbReference type="GO" id="GO:0003697">
    <property type="term" value="F:single-stranded DNA binding"/>
    <property type="evidence" value="ECO:0007669"/>
    <property type="project" value="TreeGrafter"/>
</dbReference>
<feature type="domain" description="Aprataxin C2HE/C2H2/C2HC zinc finger" evidence="1">
    <location>
        <begin position="204"/>
        <end position="258"/>
    </location>
</feature>
<dbReference type="PANTHER" id="PTHR12486:SF4">
    <property type="entry name" value="APRATAXIN"/>
    <property type="match status" value="1"/>
</dbReference>
<dbReference type="PANTHER" id="PTHR12486">
    <property type="entry name" value="APRATAXIN-RELATED"/>
    <property type="match status" value="1"/>
</dbReference>
<accession>A0A6P6AM07</accession>
<dbReference type="GO" id="GO:1990165">
    <property type="term" value="F:single-strand break-containing DNA binding"/>
    <property type="evidence" value="ECO:0007669"/>
    <property type="project" value="TreeGrafter"/>
</dbReference>
<dbReference type="Pfam" id="PF16278">
    <property type="entry name" value="zf-C2HE"/>
    <property type="match status" value="1"/>
</dbReference>
<dbReference type="GO" id="GO:0030983">
    <property type="term" value="F:mismatched DNA binding"/>
    <property type="evidence" value="ECO:0007669"/>
    <property type="project" value="TreeGrafter"/>
</dbReference>
<dbReference type="GO" id="GO:0000012">
    <property type="term" value="P:single strand break repair"/>
    <property type="evidence" value="ECO:0007669"/>
    <property type="project" value="TreeGrafter"/>
</dbReference>
<dbReference type="OrthoDB" id="3512845at2759"/>
<evidence type="ECO:0000313" key="2">
    <source>
        <dbReference type="Proteomes" id="UP000515121"/>
    </source>
</evidence>
<dbReference type="InterPro" id="IPR036265">
    <property type="entry name" value="HIT-like_sf"/>
</dbReference>
<dbReference type="KEGG" id="dzi:111310664"/>
<sequence length="284" mass="32152">MDVYRKIILFRHPNPGGGGLNAAIFNVAGPPLEAATNNRVVSLLPRNTVVVPLPSTSHFYSWEGVTHLRPKRSSINILSAPSVPEDKISGTMTKTWAPWVQSLYNIAMQPEKYKDEMLEALDDIVAKRHLLVLARFQGLVCLADARKEHPQLLLTIFRSNKLKCNSQCKTETQSWKLQALHLRVISQDFDSQHLQNKKHWNSFNTAFFRDSLDVIEEASNHGKATLQDDSRLLSMELCCHRCRSAHPTIPRLKSHIRNCQAPFPDALQKNGRIVPVQSNYGFDP</sequence>
<dbReference type="GeneID" id="111310664"/>
<dbReference type="RefSeq" id="XP_022765845.1">
    <property type="nucleotide sequence ID" value="XM_022910110.1"/>
</dbReference>
<dbReference type="InterPro" id="IPR032566">
    <property type="entry name" value="Znf-C2HE"/>
</dbReference>
<dbReference type="GO" id="GO:0033699">
    <property type="term" value="F:DNA 5'-adenosine monophosphate hydrolase activity"/>
    <property type="evidence" value="ECO:0007669"/>
    <property type="project" value="TreeGrafter"/>
</dbReference>
<dbReference type="Gene3D" id="3.30.428.10">
    <property type="entry name" value="HIT-like"/>
    <property type="match status" value="1"/>
</dbReference>
<proteinExistence type="predicted"/>
<dbReference type="GO" id="GO:0005634">
    <property type="term" value="C:nucleus"/>
    <property type="evidence" value="ECO:0007669"/>
    <property type="project" value="TreeGrafter"/>
</dbReference>
<dbReference type="GO" id="GO:0003725">
    <property type="term" value="F:double-stranded RNA binding"/>
    <property type="evidence" value="ECO:0007669"/>
    <property type="project" value="TreeGrafter"/>
</dbReference>
<evidence type="ECO:0000259" key="1">
    <source>
        <dbReference type="Pfam" id="PF16278"/>
    </source>
</evidence>
<evidence type="ECO:0000313" key="3">
    <source>
        <dbReference type="RefSeq" id="XP_022765845.1"/>
    </source>
</evidence>
<reference evidence="3" key="1">
    <citation type="submission" date="2025-08" db="UniProtKB">
        <authorList>
            <consortium name="RefSeq"/>
        </authorList>
    </citation>
    <scope>IDENTIFICATION</scope>
    <source>
        <tissue evidence="3">Fruit stalk</tissue>
    </source>
</reference>